<evidence type="ECO:0000259" key="2">
    <source>
        <dbReference type="PROSITE" id="PS50025"/>
    </source>
</evidence>
<dbReference type="GO" id="GO:0016020">
    <property type="term" value="C:membrane"/>
    <property type="evidence" value="ECO:0007669"/>
    <property type="project" value="UniProtKB-SubCell"/>
</dbReference>
<name>A0A9J2PUC8_ASCLU</name>
<dbReference type="PROSITE" id="PS50025">
    <property type="entry name" value="LAM_G_DOMAIN"/>
    <property type="match status" value="1"/>
</dbReference>
<evidence type="ECO:0000256" key="1">
    <source>
        <dbReference type="PROSITE-ProRule" id="PRU00122"/>
    </source>
</evidence>
<reference evidence="4" key="1">
    <citation type="submission" date="2023-03" db="UniProtKB">
        <authorList>
            <consortium name="WormBaseParasite"/>
        </authorList>
    </citation>
    <scope>IDENTIFICATION</scope>
</reference>
<dbReference type="CDD" id="cd00110">
    <property type="entry name" value="LamG"/>
    <property type="match status" value="1"/>
</dbReference>
<sequence>MLAQSMKDVPNPKVMRKRMYVGGVISRHRKQFNLNMPAFVGCIRDFLVDDEPRDLLASIRDVIPCSVPSKSIYLHDGGYLIFDPLKAYDNRDDVLMSVQFRAGIDEGLIMGLMTNKDPESIRVALYLKDGVTTFELVNSVKPRDLKHEFGANLCDGRWHNTSVHLSAHDITLTIDEKKIRLPTKTSAESIALFRSLPVNIGGVATSTAEKIGTSSLIGCFRQLRLSGKRVSLNKAKKTNKIAPSACPYMN</sequence>
<proteinExistence type="predicted"/>
<dbReference type="WBParaSite" id="ALUE_0001315601-mRNA-1">
    <property type="protein sequence ID" value="ALUE_0001315601-mRNA-1"/>
    <property type="gene ID" value="ALUE_0001315601"/>
</dbReference>
<keyword evidence="3" id="KW-1185">Reference proteome</keyword>
<dbReference type="Proteomes" id="UP000036681">
    <property type="component" value="Unplaced"/>
</dbReference>
<evidence type="ECO:0000313" key="3">
    <source>
        <dbReference type="Proteomes" id="UP000036681"/>
    </source>
</evidence>
<feature type="disulfide bond" evidence="1">
    <location>
        <begin position="219"/>
        <end position="246"/>
    </location>
</feature>
<accession>A0A9J2PUC8</accession>
<dbReference type="PANTHER" id="PTHR15036">
    <property type="entry name" value="PIKACHURIN-LIKE PROTEIN"/>
    <property type="match status" value="1"/>
</dbReference>
<dbReference type="InterPro" id="IPR001791">
    <property type="entry name" value="Laminin_G"/>
</dbReference>
<dbReference type="PANTHER" id="PTHR15036:SF49">
    <property type="entry name" value="AXOTACTIN"/>
    <property type="match status" value="1"/>
</dbReference>
<dbReference type="SUPFAM" id="SSF49899">
    <property type="entry name" value="Concanavalin A-like lectins/glucanases"/>
    <property type="match status" value="2"/>
</dbReference>
<organism evidence="3 4">
    <name type="scientific">Ascaris lumbricoides</name>
    <name type="common">Giant roundworm</name>
    <dbReference type="NCBI Taxonomy" id="6252"/>
    <lineage>
        <taxon>Eukaryota</taxon>
        <taxon>Metazoa</taxon>
        <taxon>Ecdysozoa</taxon>
        <taxon>Nematoda</taxon>
        <taxon>Chromadorea</taxon>
        <taxon>Rhabditida</taxon>
        <taxon>Spirurina</taxon>
        <taxon>Ascaridomorpha</taxon>
        <taxon>Ascaridoidea</taxon>
        <taxon>Ascarididae</taxon>
        <taxon>Ascaris</taxon>
    </lineage>
</organism>
<dbReference type="SMART" id="SM00282">
    <property type="entry name" value="LamG"/>
    <property type="match status" value="1"/>
</dbReference>
<dbReference type="Pfam" id="PF02210">
    <property type="entry name" value="Laminin_G_2"/>
    <property type="match status" value="1"/>
</dbReference>
<dbReference type="InterPro" id="IPR050372">
    <property type="entry name" value="Neurexin-related_CASP"/>
</dbReference>
<feature type="domain" description="Laminin G" evidence="2">
    <location>
        <begin position="69"/>
        <end position="246"/>
    </location>
</feature>
<dbReference type="AlphaFoldDB" id="A0A9J2PUC8"/>
<evidence type="ECO:0000313" key="4">
    <source>
        <dbReference type="WBParaSite" id="ALUE_0001315601-mRNA-1"/>
    </source>
</evidence>
<dbReference type="InterPro" id="IPR013320">
    <property type="entry name" value="ConA-like_dom_sf"/>
</dbReference>
<keyword evidence="1" id="KW-1015">Disulfide bond</keyword>
<dbReference type="Gene3D" id="2.60.120.200">
    <property type="match status" value="2"/>
</dbReference>
<protein>
    <submittedName>
        <fullName evidence="4">Laminin G domain-containing protein</fullName>
    </submittedName>
</protein>